<dbReference type="EMBL" id="CP059084">
    <property type="protein sequence ID" value="QTC47837.1"/>
    <property type="molecule type" value="Genomic_DNA"/>
</dbReference>
<name>A0A8A4KCH7_PANAN</name>
<dbReference type="Proteomes" id="UP000663901">
    <property type="component" value="Chromosome"/>
</dbReference>
<dbReference type="RefSeq" id="WP_110286596.1">
    <property type="nucleotide sequence ID" value="NZ_CP054912.1"/>
</dbReference>
<gene>
    <name evidence="2" type="ORF">H0Z12_09900</name>
</gene>
<protein>
    <submittedName>
        <fullName evidence="2">Uncharacterized protein</fullName>
    </submittedName>
</protein>
<dbReference type="AlphaFoldDB" id="A0A8A4KCH7"/>
<proteinExistence type="predicted"/>
<reference evidence="2" key="1">
    <citation type="submission" date="2020-07" db="EMBL/GenBank/DDBJ databases">
        <title>Genome Sequences for Panteoa spp. that cause Center Rot in Onions.</title>
        <authorList>
            <person name="Asselin J.A."/>
            <person name="Helmann T."/>
            <person name="Beer S."/>
            <person name="Stodghill P."/>
        </authorList>
    </citation>
    <scope>NUCLEOTIDE SEQUENCE</scope>
    <source>
        <strain evidence="2">OC5a</strain>
    </source>
</reference>
<keyword evidence="1" id="KW-0812">Transmembrane</keyword>
<evidence type="ECO:0000256" key="1">
    <source>
        <dbReference type="SAM" id="Phobius"/>
    </source>
</evidence>
<feature type="transmembrane region" description="Helical" evidence="1">
    <location>
        <begin position="6"/>
        <end position="23"/>
    </location>
</feature>
<keyword evidence="1" id="KW-1133">Transmembrane helix</keyword>
<accession>A0A8A4KCH7</accession>
<sequence>MSILSVLNVVLTVLIIFASYYFANKIVRGSHQLEKTVMENGSDVQITILSMKQNGLFLNNNPVVEMSLRVTDLHGKSWLVEKHEETVLLIALDKYQVGDVYDGKFDIKTSSILFVKDESGKPIRAK</sequence>
<organism evidence="2 3">
    <name type="scientific">Pantoea ananas</name>
    <name type="common">Erwinia uredovora</name>
    <dbReference type="NCBI Taxonomy" id="553"/>
    <lineage>
        <taxon>Bacteria</taxon>
        <taxon>Pseudomonadati</taxon>
        <taxon>Pseudomonadota</taxon>
        <taxon>Gammaproteobacteria</taxon>
        <taxon>Enterobacterales</taxon>
        <taxon>Erwiniaceae</taxon>
        <taxon>Pantoea</taxon>
    </lineage>
</organism>
<evidence type="ECO:0000313" key="2">
    <source>
        <dbReference type="EMBL" id="QTC47837.1"/>
    </source>
</evidence>
<evidence type="ECO:0000313" key="3">
    <source>
        <dbReference type="Proteomes" id="UP000663901"/>
    </source>
</evidence>
<keyword evidence="1" id="KW-0472">Membrane</keyword>